<name>A0A059FDH0_9PROT</name>
<keyword evidence="3" id="KW-1185">Reference proteome</keyword>
<proteinExistence type="predicted"/>
<sequence>MKLEDPGLENELVSLKVLTEDDRDILAGTSAVEAMWQWMPVIATGTNFHSYFDHTLELKKSGDYIPFTIWRKSDGAFAGVVAYADISRTHRRLRIASLWIVEEMRGTAIVPAVQLATIERAVASRMRRIEILTPESNERSIRSIERFGAKREGTLRSYFRMANGTWADMAILSLVGDEAVASIALLRDRVRELQQA</sequence>
<dbReference type="SUPFAM" id="SSF55729">
    <property type="entry name" value="Acyl-CoA N-acyltransferases (Nat)"/>
    <property type="match status" value="1"/>
</dbReference>
<comment type="caution">
    <text evidence="2">The sequence shown here is derived from an EMBL/GenBank/DDBJ whole genome shotgun (WGS) entry which is preliminary data.</text>
</comment>
<dbReference type="PANTHER" id="PTHR43610">
    <property type="entry name" value="BLL6696 PROTEIN"/>
    <property type="match status" value="1"/>
</dbReference>
<dbReference type="Gene3D" id="3.40.630.30">
    <property type="match status" value="1"/>
</dbReference>
<dbReference type="PATRIC" id="fig|1280952.3.peg.1843"/>
<dbReference type="Pfam" id="PF13302">
    <property type="entry name" value="Acetyltransf_3"/>
    <property type="match status" value="1"/>
</dbReference>
<dbReference type="InterPro" id="IPR000182">
    <property type="entry name" value="GNAT_dom"/>
</dbReference>
<dbReference type="EMBL" id="ARYJ01000005">
    <property type="protein sequence ID" value="KCZ88543.1"/>
    <property type="molecule type" value="Genomic_DNA"/>
</dbReference>
<gene>
    <name evidence="2" type="ORF">HJA_09249</name>
</gene>
<dbReference type="RefSeq" id="WP_051597545.1">
    <property type="nucleotide sequence ID" value="NZ_ARYJ01000005.1"/>
</dbReference>
<dbReference type="PANTHER" id="PTHR43610:SF1">
    <property type="entry name" value="N-ACETYLTRANSFERASE DOMAIN-CONTAINING PROTEIN"/>
    <property type="match status" value="1"/>
</dbReference>
<evidence type="ECO:0000313" key="3">
    <source>
        <dbReference type="Proteomes" id="UP000024816"/>
    </source>
</evidence>
<protein>
    <recommendedName>
        <fullName evidence="1">N-acetyltransferase domain-containing protein</fullName>
    </recommendedName>
</protein>
<dbReference type="GO" id="GO:0016747">
    <property type="term" value="F:acyltransferase activity, transferring groups other than amino-acyl groups"/>
    <property type="evidence" value="ECO:0007669"/>
    <property type="project" value="InterPro"/>
</dbReference>
<evidence type="ECO:0000313" key="2">
    <source>
        <dbReference type="EMBL" id="KCZ88543.1"/>
    </source>
</evidence>
<feature type="domain" description="N-acetyltransferase" evidence="1">
    <location>
        <begin position="13"/>
        <end position="172"/>
    </location>
</feature>
<dbReference type="STRING" id="1280952.HJA_09249"/>
<dbReference type="eggNOG" id="COG1670">
    <property type="taxonomic scope" value="Bacteria"/>
</dbReference>
<evidence type="ECO:0000259" key="1">
    <source>
        <dbReference type="PROSITE" id="PS51186"/>
    </source>
</evidence>
<dbReference type="Proteomes" id="UP000024816">
    <property type="component" value="Unassembled WGS sequence"/>
</dbReference>
<dbReference type="AlphaFoldDB" id="A0A059FDH0"/>
<accession>A0A059FDH0</accession>
<dbReference type="OrthoDB" id="5295305at2"/>
<reference evidence="2 3" key="1">
    <citation type="journal article" date="2014" name="Antonie Van Leeuwenhoek">
        <title>Hyphomonas beringensis sp. nov. and Hyphomonas chukchiensis sp. nov., isolated from surface seawater of the Bering Sea and Chukchi Sea.</title>
        <authorList>
            <person name="Li C."/>
            <person name="Lai Q."/>
            <person name="Li G."/>
            <person name="Dong C."/>
            <person name="Wang J."/>
            <person name="Liao Y."/>
            <person name="Shao Z."/>
        </authorList>
    </citation>
    <scope>NUCLEOTIDE SEQUENCE [LARGE SCALE GENOMIC DNA]</scope>
    <source>
        <strain evidence="2 3">VP2</strain>
    </source>
</reference>
<dbReference type="InterPro" id="IPR016181">
    <property type="entry name" value="Acyl_CoA_acyltransferase"/>
</dbReference>
<dbReference type="PROSITE" id="PS51186">
    <property type="entry name" value="GNAT"/>
    <property type="match status" value="1"/>
</dbReference>
<organism evidence="2 3">
    <name type="scientific">Hyphomonas jannaschiana VP2</name>
    <dbReference type="NCBI Taxonomy" id="1280952"/>
    <lineage>
        <taxon>Bacteria</taxon>
        <taxon>Pseudomonadati</taxon>
        <taxon>Pseudomonadota</taxon>
        <taxon>Alphaproteobacteria</taxon>
        <taxon>Hyphomonadales</taxon>
        <taxon>Hyphomonadaceae</taxon>
        <taxon>Hyphomonas</taxon>
    </lineage>
</organism>